<feature type="transmembrane region" description="Helical" evidence="1">
    <location>
        <begin position="71"/>
        <end position="93"/>
    </location>
</feature>
<feature type="transmembrane region" description="Helical" evidence="1">
    <location>
        <begin position="35"/>
        <end position="59"/>
    </location>
</feature>
<dbReference type="RefSeq" id="WP_079702019.1">
    <property type="nucleotide sequence ID" value="NZ_FUYR01000001.1"/>
</dbReference>
<dbReference type="STRING" id="572036.SAMN05661099_1555"/>
<proteinExistence type="predicted"/>
<evidence type="ECO:0000256" key="1">
    <source>
        <dbReference type="SAM" id="Phobius"/>
    </source>
</evidence>
<keyword evidence="1" id="KW-0472">Membrane</keyword>
<reference evidence="3" key="1">
    <citation type="submission" date="2017-02" db="EMBL/GenBank/DDBJ databases">
        <authorList>
            <person name="Varghese N."/>
            <person name="Submissions S."/>
        </authorList>
    </citation>
    <scope>NUCLEOTIDE SEQUENCE [LARGE SCALE GENOMIC DNA]</scope>
    <source>
        <strain evidence="3">DSM 22385</strain>
    </source>
</reference>
<sequence length="171" mass="19817">MGRAIIVNTIRFILLIATQVFLLKNTGYYNLSVPYLYILFILLLPFNIPNGLLFLLAFITGISIDVFYDTLGLHALACSVMAFVRIIFISVTVQRDGFDNEPEPRLGIMGFRWFIFYALILAFFHHLFLFSFEAFRISEFGYTIIRVLLSALLSTCLILITEFVFYRKKVR</sequence>
<name>A0A1T5BG02_9SPHI</name>
<evidence type="ECO:0008006" key="4">
    <source>
        <dbReference type="Google" id="ProtNLM"/>
    </source>
</evidence>
<keyword evidence="1" id="KW-1133">Transmembrane helix</keyword>
<organism evidence="2 3">
    <name type="scientific">Daejeonella lutea</name>
    <dbReference type="NCBI Taxonomy" id="572036"/>
    <lineage>
        <taxon>Bacteria</taxon>
        <taxon>Pseudomonadati</taxon>
        <taxon>Bacteroidota</taxon>
        <taxon>Sphingobacteriia</taxon>
        <taxon>Sphingobacteriales</taxon>
        <taxon>Sphingobacteriaceae</taxon>
        <taxon>Daejeonella</taxon>
    </lineage>
</organism>
<accession>A0A1T5BG02</accession>
<gene>
    <name evidence="2" type="ORF">SAMN05661099_1555</name>
</gene>
<dbReference type="AlphaFoldDB" id="A0A1T5BG02"/>
<feature type="transmembrane region" description="Helical" evidence="1">
    <location>
        <begin position="114"/>
        <end position="132"/>
    </location>
</feature>
<evidence type="ECO:0000313" key="3">
    <source>
        <dbReference type="Proteomes" id="UP000189981"/>
    </source>
</evidence>
<evidence type="ECO:0000313" key="2">
    <source>
        <dbReference type="EMBL" id="SKB46214.1"/>
    </source>
</evidence>
<keyword evidence="3" id="KW-1185">Reference proteome</keyword>
<dbReference type="OrthoDB" id="1132160at2"/>
<keyword evidence="1" id="KW-0812">Transmembrane</keyword>
<dbReference type="Proteomes" id="UP000189981">
    <property type="component" value="Unassembled WGS sequence"/>
</dbReference>
<protein>
    <recommendedName>
        <fullName evidence="4">Rod shape-determining protein MreD</fullName>
    </recommendedName>
</protein>
<feature type="transmembrane region" description="Helical" evidence="1">
    <location>
        <begin position="144"/>
        <end position="166"/>
    </location>
</feature>
<feature type="transmembrane region" description="Helical" evidence="1">
    <location>
        <begin position="6"/>
        <end position="23"/>
    </location>
</feature>
<dbReference type="EMBL" id="FUYR01000001">
    <property type="protein sequence ID" value="SKB46214.1"/>
    <property type="molecule type" value="Genomic_DNA"/>
</dbReference>